<gene>
    <name evidence="1" type="ORF">ZOSMA_163G00020</name>
</gene>
<dbReference type="FunFam" id="3.40.50.1000:FF:000447">
    <property type="match status" value="1"/>
</dbReference>
<dbReference type="STRING" id="29655.A0A0K9PW32"/>
<dbReference type="OMA" id="IWKANEL"/>
<dbReference type="OrthoDB" id="413953at2759"/>
<evidence type="ECO:0008006" key="3">
    <source>
        <dbReference type="Google" id="ProtNLM"/>
    </source>
</evidence>
<dbReference type="PANTHER" id="PTHR19288:SF75">
    <property type="entry name" value="PHOSPHOGLYCOLATE PHOSPHATASE 2"/>
    <property type="match status" value="1"/>
</dbReference>
<proteinExistence type="predicted"/>
<dbReference type="GO" id="GO:0005737">
    <property type="term" value="C:cytoplasm"/>
    <property type="evidence" value="ECO:0000318"/>
    <property type="project" value="GO_Central"/>
</dbReference>
<dbReference type="InterPro" id="IPR036412">
    <property type="entry name" value="HAD-like_sf"/>
</dbReference>
<dbReference type="AlphaFoldDB" id="A0A0K9PW32"/>
<comment type="caution">
    <text evidence="1">The sequence shown here is derived from an EMBL/GenBank/DDBJ whole genome shotgun (WGS) entry which is preliminary data.</text>
</comment>
<dbReference type="Proteomes" id="UP000036987">
    <property type="component" value="Unassembled WGS sequence"/>
</dbReference>
<sequence length="175" mass="19348">MEITSNGGDNVAQRLSLDNVRSLVDSVDAFLFDCDGVIWKANELIDGVAETLTALRSMGKKIMFVTNNSTKSRKQYSTKFLGLGLSVSEDEIFCSSFAAAMFLKVNKLSVDKNVYVIGEEGILEEVELAGYKCIGGPEDGKKLPDLRPNSYFEHNKNVGAVIVGFDHYINFYKLQ</sequence>
<dbReference type="SUPFAM" id="SSF56784">
    <property type="entry name" value="HAD-like"/>
    <property type="match status" value="1"/>
</dbReference>
<dbReference type="PANTHER" id="PTHR19288">
    <property type="entry name" value="4-NITROPHENYLPHOSPHATASE-RELATED"/>
    <property type="match status" value="1"/>
</dbReference>
<protein>
    <recommendedName>
        <fullName evidence="3">Phosphoglycolate phosphatase</fullName>
    </recommendedName>
</protein>
<dbReference type="GO" id="GO:0016791">
    <property type="term" value="F:phosphatase activity"/>
    <property type="evidence" value="ECO:0000318"/>
    <property type="project" value="GO_Central"/>
</dbReference>
<keyword evidence="2" id="KW-1185">Reference proteome</keyword>
<dbReference type="InterPro" id="IPR006357">
    <property type="entry name" value="HAD-SF_hydro_IIA"/>
</dbReference>
<evidence type="ECO:0000313" key="1">
    <source>
        <dbReference type="EMBL" id="KMZ72460.1"/>
    </source>
</evidence>
<reference evidence="2" key="1">
    <citation type="journal article" date="2016" name="Nature">
        <title>The genome of the seagrass Zostera marina reveals angiosperm adaptation to the sea.</title>
        <authorList>
            <person name="Olsen J.L."/>
            <person name="Rouze P."/>
            <person name="Verhelst B."/>
            <person name="Lin Y.-C."/>
            <person name="Bayer T."/>
            <person name="Collen J."/>
            <person name="Dattolo E."/>
            <person name="De Paoli E."/>
            <person name="Dittami S."/>
            <person name="Maumus F."/>
            <person name="Michel G."/>
            <person name="Kersting A."/>
            <person name="Lauritano C."/>
            <person name="Lohaus R."/>
            <person name="Toepel M."/>
            <person name="Tonon T."/>
            <person name="Vanneste K."/>
            <person name="Amirebrahimi M."/>
            <person name="Brakel J."/>
            <person name="Bostroem C."/>
            <person name="Chovatia M."/>
            <person name="Grimwood J."/>
            <person name="Jenkins J.W."/>
            <person name="Jueterbock A."/>
            <person name="Mraz A."/>
            <person name="Stam W.T."/>
            <person name="Tice H."/>
            <person name="Bornberg-Bauer E."/>
            <person name="Green P.J."/>
            <person name="Pearson G.A."/>
            <person name="Procaccini G."/>
            <person name="Duarte C.M."/>
            <person name="Schmutz J."/>
            <person name="Reusch T.B.H."/>
            <person name="Van de Peer Y."/>
        </authorList>
    </citation>
    <scope>NUCLEOTIDE SEQUENCE [LARGE SCALE GENOMIC DNA]</scope>
    <source>
        <strain evidence="2">cv. Finnish</strain>
    </source>
</reference>
<dbReference type="EMBL" id="LFYR01000626">
    <property type="protein sequence ID" value="KMZ72460.1"/>
    <property type="molecule type" value="Genomic_DNA"/>
</dbReference>
<dbReference type="Pfam" id="PF13344">
    <property type="entry name" value="Hydrolase_6"/>
    <property type="match status" value="1"/>
</dbReference>
<evidence type="ECO:0000313" key="2">
    <source>
        <dbReference type="Proteomes" id="UP000036987"/>
    </source>
</evidence>
<accession>A0A0K9PW32</accession>
<name>A0A0K9PW32_ZOSMR</name>
<organism evidence="1 2">
    <name type="scientific">Zostera marina</name>
    <name type="common">Eelgrass</name>
    <dbReference type="NCBI Taxonomy" id="29655"/>
    <lineage>
        <taxon>Eukaryota</taxon>
        <taxon>Viridiplantae</taxon>
        <taxon>Streptophyta</taxon>
        <taxon>Embryophyta</taxon>
        <taxon>Tracheophyta</taxon>
        <taxon>Spermatophyta</taxon>
        <taxon>Magnoliopsida</taxon>
        <taxon>Liliopsida</taxon>
        <taxon>Zosteraceae</taxon>
        <taxon>Zostera</taxon>
    </lineage>
</organism>
<dbReference type="InterPro" id="IPR023214">
    <property type="entry name" value="HAD_sf"/>
</dbReference>
<dbReference type="Gene3D" id="3.40.50.1000">
    <property type="entry name" value="HAD superfamily/HAD-like"/>
    <property type="match status" value="2"/>
</dbReference>